<evidence type="ECO:0000313" key="3">
    <source>
        <dbReference type="Proteomes" id="UP000314294"/>
    </source>
</evidence>
<sequence>MCLGVFCHQTASKEDTSGFQRGLQQGEERGSTGPPYPHPCVTTAGFASAQRQTARYTFRLSRGRRRSVSL</sequence>
<name>A0A4Z2HRJ8_9TELE</name>
<reference evidence="2 3" key="1">
    <citation type="submission" date="2019-03" db="EMBL/GenBank/DDBJ databases">
        <title>First draft genome of Liparis tanakae, snailfish: a comprehensive survey of snailfish specific genes.</title>
        <authorList>
            <person name="Kim W."/>
            <person name="Song I."/>
            <person name="Jeong J.-H."/>
            <person name="Kim D."/>
            <person name="Kim S."/>
            <person name="Ryu S."/>
            <person name="Song J.Y."/>
            <person name="Lee S.K."/>
        </authorList>
    </citation>
    <scope>NUCLEOTIDE SEQUENCE [LARGE SCALE GENOMIC DNA]</scope>
    <source>
        <tissue evidence="2">Muscle</tissue>
    </source>
</reference>
<feature type="region of interest" description="Disordered" evidence="1">
    <location>
        <begin position="13"/>
        <end position="38"/>
    </location>
</feature>
<keyword evidence="3" id="KW-1185">Reference proteome</keyword>
<comment type="caution">
    <text evidence="2">The sequence shown here is derived from an EMBL/GenBank/DDBJ whole genome shotgun (WGS) entry which is preliminary data.</text>
</comment>
<evidence type="ECO:0000256" key="1">
    <source>
        <dbReference type="SAM" id="MobiDB-lite"/>
    </source>
</evidence>
<protein>
    <submittedName>
        <fullName evidence="2">Uncharacterized protein</fullName>
    </submittedName>
</protein>
<dbReference type="EMBL" id="SRLO01000193">
    <property type="protein sequence ID" value="TNN68240.1"/>
    <property type="molecule type" value="Genomic_DNA"/>
</dbReference>
<gene>
    <name evidence="2" type="ORF">EYF80_021562</name>
</gene>
<organism evidence="2 3">
    <name type="scientific">Liparis tanakae</name>
    <name type="common">Tanaka's snailfish</name>
    <dbReference type="NCBI Taxonomy" id="230148"/>
    <lineage>
        <taxon>Eukaryota</taxon>
        <taxon>Metazoa</taxon>
        <taxon>Chordata</taxon>
        <taxon>Craniata</taxon>
        <taxon>Vertebrata</taxon>
        <taxon>Euteleostomi</taxon>
        <taxon>Actinopterygii</taxon>
        <taxon>Neopterygii</taxon>
        <taxon>Teleostei</taxon>
        <taxon>Neoteleostei</taxon>
        <taxon>Acanthomorphata</taxon>
        <taxon>Eupercaria</taxon>
        <taxon>Perciformes</taxon>
        <taxon>Cottioidei</taxon>
        <taxon>Cottales</taxon>
        <taxon>Liparidae</taxon>
        <taxon>Liparis</taxon>
    </lineage>
</organism>
<dbReference type="AlphaFoldDB" id="A0A4Z2HRJ8"/>
<proteinExistence type="predicted"/>
<evidence type="ECO:0000313" key="2">
    <source>
        <dbReference type="EMBL" id="TNN68240.1"/>
    </source>
</evidence>
<accession>A0A4Z2HRJ8</accession>
<dbReference type="Proteomes" id="UP000314294">
    <property type="component" value="Unassembled WGS sequence"/>
</dbReference>